<comment type="caution">
    <text evidence="1">The sequence shown here is derived from an EMBL/GenBank/DDBJ whole genome shotgun (WGS) entry which is preliminary data.</text>
</comment>
<organism evidence="1 2">
    <name type="scientific">Lindgomyces ingoldianus</name>
    <dbReference type="NCBI Taxonomy" id="673940"/>
    <lineage>
        <taxon>Eukaryota</taxon>
        <taxon>Fungi</taxon>
        <taxon>Dikarya</taxon>
        <taxon>Ascomycota</taxon>
        <taxon>Pezizomycotina</taxon>
        <taxon>Dothideomycetes</taxon>
        <taxon>Pleosporomycetidae</taxon>
        <taxon>Pleosporales</taxon>
        <taxon>Lindgomycetaceae</taxon>
        <taxon>Lindgomyces</taxon>
    </lineage>
</organism>
<accession>A0ACB6QNB1</accession>
<protein>
    <submittedName>
        <fullName evidence="1">Uncharacterized protein</fullName>
    </submittedName>
</protein>
<evidence type="ECO:0000313" key="2">
    <source>
        <dbReference type="Proteomes" id="UP000799755"/>
    </source>
</evidence>
<sequence>MQVQAELKLHFSTSGYTSQHQLHFSPSGYTSEAPNTLSVLAIPPPNFTPCKSTDIKVPSSFPSVNPKHTLLSPDPQNRPQHLDTQLAPDSINLGDIGRTESSGEQAKNKKTAASTSRNDQHRESTQTADEGAIMPKTVEDLHKNRLLWYKLHIFMYDHRNFRSNEVSRTRLDILYFSDDEARTLRNTTIKGGSALQEDHYFFFSLKLPARLQSRAKSSTITGSAPPMMWLRFLRRRLV</sequence>
<dbReference type="EMBL" id="MU003516">
    <property type="protein sequence ID" value="KAF2468391.1"/>
    <property type="molecule type" value="Genomic_DNA"/>
</dbReference>
<dbReference type="Proteomes" id="UP000799755">
    <property type="component" value="Unassembled WGS sequence"/>
</dbReference>
<name>A0ACB6QNB1_9PLEO</name>
<evidence type="ECO:0000313" key="1">
    <source>
        <dbReference type="EMBL" id="KAF2468391.1"/>
    </source>
</evidence>
<gene>
    <name evidence="1" type="ORF">BDR25DRAFT_357713</name>
</gene>
<reference evidence="1" key="1">
    <citation type="journal article" date="2020" name="Stud. Mycol.">
        <title>101 Dothideomycetes genomes: a test case for predicting lifestyles and emergence of pathogens.</title>
        <authorList>
            <person name="Haridas S."/>
            <person name="Albert R."/>
            <person name="Binder M."/>
            <person name="Bloem J."/>
            <person name="Labutti K."/>
            <person name="Salamov A."/>
            <person name="Andreopoulos B."/>
            <person name="Baker S."/>
            <person name="Barry K."/>
            <person name="Bills G."/>
            <person name="Bluhm B."/>
            <person name="Cannon C."/>
            <person name="Castanera R."/>
            <person name="Culley D."/>
            <person name="Daum C."/>
            <person name="Ezra D."/>
            <person name="Gonzalez J."/>
            <person name="Henrissat B."/>
            <person name="Kuo A."/>
            <person name="Liang C."/>
            <person name="Lipzen A."/>
            <person name="Lutzoni F."/>
            <person name="Magnuson J."/>
            <person name="Mondo S."/>
            <person name="Nolan M."/>
            <person name="Ohm R."/>
            <person name="Pangilinan J."/>
            <person name="Park H.-J."/>
            <person name="Ramirez L."/>
            <person name="Alfaro M."/>
            <person name="Sun H."/>
            <person name="Tritt A."/>
            <person name="Yoshinaga Y."/>
            <person name="Zwiers L.-H."/>
            <person name="Turgeon B."/>
            <person name="Goodwin S."/>
            <person name="Spatafora J."/>
            <person name="Crous P."/>
            <person name="Grigoriev I."/>
        </authorList>
    </citation>
    <scope>NUCLEOTIDE SEQUENCE</scope>
    <source>
        <strain evidence="1">ATCC 200398</strain>
    </source>
</reference>
<proteinExistence type="predicted"/>
<keyword evidence="2" id="KW-1185">Reference proteome</keyword>